<feature type="compositionally biased region" description="Basic and acidic residues" evidence="1">
    <location>
        <begin position="35"/>
        <end position="48"/>
    </location>
</feature>
<name>A0A0C9UE32_SPHS4</name>
<evidence type="ECO:0000313" key="2">
    <source>
        <dbReference type="EMBL" id="KIJ27307.1"/>
    </source>
</evidence>
<organism evidence="2 3">
    <name type="scientific">Sphaerobolus stellatus (strain SS14)</name>
    <dbReference type="NCBI Taxonomy" id="990650"/>
    <lineage>
        <taxon>Eukaryota</taxon>
        <taxon>Fungi</taxon>
        <taxon>Dikarya</taxon>
        <taxon>Basidiomycota</taxon>
        <taxon>Agaricomycotina</taxon>
        <taxon>Agaricomycetes</taxon>
        <taxon>Phallomycetidae</taxon>
        <taxon>Geastrales</taxon>
        <taxon>Sphaerobolaceae</taxon>
        <taxon>Sphaerobolus</taxon>
    </lineage>
</organism>
<sequence>MPFTVNRVLTKLTRTRSRDAETPCANCGAYSEAGRSNEKEPITERAEMLDSEDMAW</sequence>
<protein>
    <submittedName>
        <fullName evidence="2">Uncharacterized protein</fullName>
    </submittedName>
</protein>
<accession>A0A0C9UE32</accession>
<dbReference type="HOGENOM" id="CLU_209341_1_0_1"/>
<dbReference type="EMBL" id="KN837339">
    <property type="protein sequence ID" value="KIJ27307.1"/>
    <property type="molecule type" value="Genomic_DNA"/>
</dbReference>
<evidence type="ECO:0000256" key="1">
    <source>
        <dbReference type="SAM" id="MobiDB-lite"/>
    </source>
</evidence>
<keyword evidence="3" id="KW-1185">Reference proteome</keyword>
<dbReference type="AlphaFoldDB" id="A0A0C9UE32"/>
<proteinExistence type="predicted"/>
<reference evidence="2 3" key="1">
    <citation type="submission" date="2014-06" db="EMBL/GenBank/DDBJ databases">
        <title>Evolutionary Origins and Diversification of the Mycorrhizal Mutualists.</title>
        <authorList>
            <consortium name="DOE Joint Genome Institute"/>
            <consortium name="Mycorrhizal Genomics Consortium"/>
            <person name="Kohler A."/>
            <person name="Kuo A."/>
            <person name="Nagy L.G."/>
            <person name="Floudas D."/>
            <person name="Copeland A."/>
            <person name="Barry K.W."/>
            <person name="Cichocki N."/>
            <person name="Veneault-Fourrey C."/>
            <person name="LaButti K."/>
            <person name="Lindquist E.A."/>
            <person name="Lipzen A."/>
            <person name="Lundell T."/>
            <person name="Morin E."/>
            <person name="Murat C."/>
            <person name="Riley R."/>
            <person name="Ohm R."/>
            <person name="Sun H."/>
            <person name="Tunlid A."/>
            <person name="Henrissat B."/>
            <person name="Grigoriev I.V."/>
            <person name="Hibbett D.S."/>
            <person name="Martin F."/>
        </authorList>
    </citation>
    <scope>NUCLEOTIDE SEQUENCE [LARGE SCALE GENOMIC DNA]</scope>
    <source>
        <strain evidence="2 3">SS14</strain>
    </source>
</reference>
<evidence type="ECO:0000313" key="3">
    <source>
        <dbReference type="Proteomes" id="UP000054279"/>
    </source>
</evidence>
<feature type="region of interest" description="Disordered" evidence="1">
    <location>
        <begin position="29"/>
        <end position="56"/>
    </location>
</feature>
<dbReference type="Proteomes" id="UP000054279">
    <property type="component" value="Unassembled WGS sequence"/>
</dbReference>
<gene>
    <name evidence="2" type="ORF">M422DRAFT_271508</name>
</gene>